<keyword evidence="1" id="KW-0812">Transmembrane</keyword>
<feature type="transmembrane region" description="Helical" evidence="1">
    <location>
        <begin position="144"/>
        <end position="163"/>
    </location>
</feature>
<dbReference type="EMBL" id="JAKRRX010000074">
    <property type="protein sequence ID" value="MCW8334783.1"/>
    <property type="molecule type" value="Genomic_DNA"/>
</dbReference>
<organism evidence="2 3">
    <name type="scientific">Vibrio paucivorans</name>
    <dbReference type="NCBI Taxonomy" id="2829489"/>
    <lineage>
        <taxon>Bacteria</taxon>
        <taxon>Pseudomonadati</taxon>
        <taxon>Pseudomonadota</taxon>
        <taxon>Gammaproteobacteria</taxon>
        <taxon>Vibrionales</taxon>
        <taxon>Vibrionaceae</taxon>
        <taxon>Vibrio</taxon>
    </lineage>
</organism>
<gene>
    <name evidence="2" type="ORF">MD483_13220</name>
</gene>
<keyword evidence="1" id="KW-0472">Membrane</keyword>
<dbReference type="Proteomes" id="UP001155586">
    <property type="component" value="Unassembled WGS sequence"/>
</dbReference>
<evidence type="ECO:0000313" key="2">
    <source>
        <dbReference type="EMBL" id="MCW8334783.1"/>
    </source>
</evidence>
<name>A0A9X3HSF5_9VIBR</name>
<reference evidence="2" key="1">
    <citation type="submission" date="2022-02" db="EMBL/GenBank/DDBJ databases">
        <title>Vibrio sp. nov., a new bacterium isolated from Bohai sea, China.</title>
        <authorList>
            <person name="Yuan Y."/>
        </authorList>
    </citation>
    <scope>NUCLEOTIDE SEQUENCE</scope>
    <source>
        <strain evidence="2">DBSS07</strain>
    </source>
</reference>
<sequence>MDMKPKSFSEVSNGILDLSQHYTVLKFLSVISFLVFIPLSIKNFLINENALGTVLLLFEISLLFEVYANTTRKTFSLGHLIPVTLLIMSLILAIYIFGALATYWVFPIILSVVFLLPQTQALVVNTAIILGSSAAAIPNLEVSVIGRFVTAMFITAVVAHILVRGIRLLQSELRYLSTRDPLTGALNRHQLDTLLESARLASKPSKPVSPLLISTSLNRSMTNMDMTLGMK</sequence>
<dbReference type="AlphaFoldDB" id="A0A9X3HSF5"/>
<keyword evidence="1" id="KW-1133">Transmembrane helix</keyword>
<comment type="caution">
    <text evidence="2">The sequence shown here is derived from an EMBL/GenBank/DDBJ whole genome shotgun (WGS) entry which is preliminary data.</text>
</comment>
<feature type="transmembrane region" description="Helical" evidence="1">
    <location>
        <begin position="113"/>
        <end position="138"/>
    </location>
</feature>
<accession>A0A9X3HSF5</accession>
<evidence type="ECO:0000256" key="1">
    <source>
        <dbReference type="SAM" id="Phobius"/>
    </source>
</evidence>
<feature type="transmembrane region" description="Helical" evidence="1">
    <location>
        <begin position="80"/>
        <end position="106"/>
    </location>
</feature>
<feature type="transmembrane region" description="Helical" evidence="1">
    <location>
        <begin position="20"/>
        <end position="39"/>
    </location>
</feature>
<evidence type="ECO:0000313" key="3">
    <source>
        <dbReference type="Proteomes" id="UP001155586"/>
    </source>
</evidence>
<proteinExistence type="predicted"/>
<dbReference type="RefSeq" id="WP_265688133.1">
    <property type="nucleotide sequence ID" value="NZ_JAKRRX010000074.1"/>
</dbReference>
<feature type="transmembrane region" description="Helical" evidence="1">
    <location>
        <begin position="51"/>
        <end position="68"/>
    </location>
</feature>
<protein>
    <submittedName>
        <fullName evidence="2">GGDEF domain-containing protein</fullName>
    </submittedName>
</protein>
<keyword evidence="3" id="KW-1185">Reference proteome</keyword>